<evidence type="ECO:0000256" key="1">
    <source>
        <dbReference type="SAM" id="MobiDB-lite"/>
    </source>
</evidence>
<dbReference type="EMBL" id="BGZK01002047">
    <property type="protein sequence ID" value="GBP89967.1"/>
    <property type="molecule type" value="Genomic_DNA"/>
</dbReference>
<name>A0A4C1ZTP8_EUMVA</name>
<proteinExistence type="predicted"/>
<dbReference type="Proteomes" id="UP000299102">
    <property type="component" value="Unassembled WGS sequence"/>
</dbReference>
<evidence type="ECO:0000313" key="3">
    <source>
        <dbReference type="Proteomes" id="UP000299102"/>
    </source>
</evidence>
<comment type="caution">
    <text evidence="2">The sequence shown here is derived from an EMBL/GenBank/DDBJ whole genome shotgun (WGS) entry which is preliminary data.</text>
</comment>
<organism evidence="2 3">
    <name type="scientific">Eumeta variegata</name>
    <name type="common">Bagworm moth</name>
    <name type="synonym">Eumeta japonica</name>
    <dbReference type="NCBI Taxonomy" id="151549"/>
    <lineage>
        <taxon>Eukaryota</taxon>
        <taxon>Metazoa</taxon>
        <taxon>Ecdysozoa</taxon>
        <taxon>Arthropoda</taxon>
        <taxon>Hexapoda</taxon>
        <taxon>Insecta</taxon>
        <taxon>Pterygota</taxon>
        <taxon>Neoptera</taxon>
        <taxon>Endopterygota</taxon>
        <taxon>Lepidoptera</taxon>
        <taxon>Glossata</taxon>
        <taxon>Ditrysia</taxon>
        <taxon>Tineoidea</taxon>
        <taxon>Psychidae</taxon>
        <taxon>Oiketicinae</taxon>
        <taxon>Eumeta</taxon>
    </lineage>
</organism>
<dbReference type="AlphaFoldDB" id="A0A4C1ZTP8"/>
<sequence>MDAESGSGGMGNRASIDIIKMRACARPGPLFISDGRRPPAAPPPSTTGRLGSYLRAVRVECSRDSNESHDVHVGREAPTG</sequence>
<protein>
    <submittedName>
        <fullName evidence="2">Uncharacterized protein</fullName>
    </submittedName>
</protein>
<evidence type="ECO:0000313" key="2">
    <source>
        <dbReference type="EMBL" id="GBP89967.1"/>
    </source>
</evidence>
<feature type="region of interest" description="Disordered" evidence="1">
    <location>
        <begin position="30"/>
        <end position="50"/>
    </location>
</feature>
<accession>A0A4C1ZTP8</accession>
<gene>
    <name evidence="2" type="ORF">EVAR_63680_1</name>
</gene>
<reference evidence="2 3" key="1">
    <citation type="journal article" date="2019" name="Commun. Biol.">
        <title>The bagworm genome reveals a unique fibroin gene that provides high tensile strength.</title>
        <authorList>
            <person name="Kono N."/>
            <person name="Nakamura H."/>
            <person name="Ohtoshi R."/>
            <person name="Tomita M."/>
            <person name="Numata K."/>
            <person name="Arakawa K."/>
        </authorList>
    </citation>
    <scope>NUCLEOTIDE SEQUENCE [LARGE SCALE GENOMIC DNA]</scope>
</reference>
<keyword evidence="3" id="KW-1185">Reference proteome</keyword>